<keyword evidence="1" id="KW-0479">Metal-binding</keyword>
<accession>A0A817UIX3</accession>
<dbReference type="PROSITE" id="PS50878">
    <property type="entry name" value="RT_POL"/>
    <property type="match status" value="1"/>
</dbReference>
<organism evidence="5 7">
    <name type="scientific">Rotaria socialis</name>
    <dbReference type="NCBI Taxonomy" id="392032"/>
    <lineage>
        <taxon>Eukaryota</taxon>
        <taxon>Metazoa</taxon>
        <taxon>Spiralia</taxon>
        <taxon>Gnathifera</taxon>
        <taxon>Rotifera</taxon>
        <taxon>Eurotatoria</taxon>
        <taxon>Bdelloidea</taxon>
        <taxon>Philodinida</taxon>
        <taxon>Philodinidae</taxon>
        <taxon>Rotaria</taxon>
    </lineage>
</organism>
<sequence length="1171" mass="133606">MPTHALYVDYRKAYYMVWHAGLLVKLHDLGMPIALLKMTASWLGNRQAYIAFGDKVSEKYKTDIGLPQGSSLSPFLFIVYHCDLIQCLGAHSGHMFADDLSVLITAPITKSLATIISYLEEEGTEVCRKIAAYAKKWKQPINVQKTVAQIFYKQIKRPEIKIHMEEHQLELVNTFKYLGFTWTSKMPLKPIIGLCLEEGEKAVVKLKWLNKAKMHFVEQVRLLSLLPRSMLYEDVIATFGCSRHAIKCAHRIHDENDYMLQSEKEPTIRQRADPNQIKHFVSWLVESNTLVSGTYGLTTLRMDTGEKVQLSKQILQSQKTHAIVSYKQYCDETDFEGLGNRKLFDILSSLKPEQQRIVAGLDDFVVEGVEAWRCLSNIVELMPIPQCERKRLLKQIEMAEKYQKTTHIGHCSENSDCITHCTTFALSEPICPEQHRNCTQSHTFDCSDCVNIVRTIDDIQEKIEKLSNEEVKREAKYDFDNAAQHIIEWSRHNLRAAQQNDAKSKIISKMQDDEAFCTFDWGQKILPQEFRESQNTYFGKKGMSVLIGSFVWKNSSKAAATTTSNSTTAFNTESYILTLTNASPTGLDSLSGSEIIIKQFKEDHKHIIKLHKRTDNAGNFSSHSTSEIEKLIYDRLGIQLLTRDYSEVQKGKDICDRVCGVAKARLRSWSANGNDINCANDIKEGMEYTGGVKHTKIAVAEIVPGMGKGTLGKTNIPNVSTVRSIQYESRYMKVFKASNVGDGSEIAYKKIDFETNMRLTSPFTIPIQDQEHSLAVNKRNDRTHHQFLMSSANLHKIPPPDPQTSNDIAKLHLIDTVRSTNLQSHHDIKKKIKPRQLIPYLSRNLRSNTNPGDLLPHDIITYGRIRPHVDSINPTTSSITSSPQMEANSFVNLIQSTALKELPKFTGDPQQKVTQFIDGVERIEIFTELNESLLHSIATIKLGGAAFNWYDNNKETLRSWRELKQHLLERFKPSLSTAKTQLKERKQQAGETLIAYYDDIIDLCKQVDNNMPLHMIVDYLQDGLRHELKIHVKRQLKALNDEPTPAIFLKIARNEEELQHEISSEQQPSITPPQPYFARFTAATGTSLHTLDTPHHSLQSRSTHIVDRNVLSKKSRVNRSHQSVQRNQYYPCLICHRSNHRTIDCYSRKPNGCYKCGDDNHHVRNCPQVFP</sequence>
<comment type="caution">
    <text evidence="5">The sequence shown here is derived from an EMBL/GenBank/DDBJ whole genome shotgun (WGS) entry which is preliminary data.</text>
</comment>
<dbReference type="InterPro" id="IPR043502">
    <property type="entry name" value="DNA/RNA_pol_sf"/>
</dbReference>
<feature type="domain" description="CCHC-type" evidence="3">
    <location>
        <begin position="1153"/>
        <end position="1168"/>
    </location>
</feature>
<dbReference type="InterPro" id="IPR000477">
    <property type="entry name" value="RT_dom"/>
</dbReference>
<evidence type="ECO:0000313" key="5">
    <source>
        <dbReference type="EMBL" id="CAF3332045.1"/>
    </source>
</evidence>
<keyword evidence="1" id="KW-0862">Zinc</keyword>
<proteinExistence type="predicted"/>
<evidence type="ECO:0008006" key="8">
    <source>
        <dbReference type="Google" id="ProtNLM"/>
    </source>
</evidence>
<dbReference type="EMBL" id="CAJNYV010000046">
    <property type="protein sequence ID" value="CAF3332045.1"/>
    <property type="molecule type" value="Genomic_DNA"/>
</dbReference>
<evidence type="ECO:0000259" key="4">
    <source>
        <dbReference type="PROSITE" id="PS50878"/>
    </source>
</evidence>
<dbReference type="Proteomes" id="UP000663865">
    <property type="component" value="Unassembled WGS sequence"/>
</dbReference>
<dbReference type="SUPFAM" id="SSF56672">
    <property type="entry name" value="DNA/RNA polymerases"/>
    <property type="match status" value="1"/>
</dbReference>
<keyword evidence="2" id="KW-0175">Coiled coil</keyword>
<dbReference type="Gene3D" id="4.10.60.10">
    <property type="entry name" value="Zinc finger, CCHC-type"/>
    <property type="match status" value="1"/>
</dbReference>
<dbReference type="GO" id="GO:0003676">
    <property type="term" value="F:nucleic acid binding"/>
    <property type="evidence" value="ECO:0007669"/>
    <property type="project" value="InterPro"/>
</dbReference>
<dbReference type="InterPro" id="IPR001878">
    <property type="entry name" value="Znf_CCHC"/>
</dbReference>
<dbReference type="Pfam" id="PF00078">
    <property type="entry name" value="RVT_1"/>
    <property type="match status" value="1"/>
</dbReference>
<evidence type="ECO:0000313" key="7">
    <source>
        <dbReference type="Proteomes" id="UP000663865"/>
    </source>
</evidence>
<dbReference type="PROSITE" id="PS50158">
    <property type="entry name" value="ZF_CCHC"/>
    <property type="match status" value="1"/>
</dbReference>
<dbReference type="SUPFAM" id="SSF57756">
    <property type="entry name" value="Retrovirus zinc finger-like domains"/>
    <property type="match status" value="1"/>
</dbReference>
<evidence type="ECO:0000259" key="3">
    <source>
        <dbReference type="PROSITE" id="PS50158"/>
    </source>
</evidence>
<evidence type="ECO:0000256" key="2">
    <source>
        <dbReference type="SAM" id="Coils"/>
    </source>
</evidence>
<name>A0A817UIX3_9BILA</name>
<dbReference type="PANTHER" id="PTHR33223:SF6">
    <property type="entry name" value="CCHC-TYPE DOMAIN-CONTAINING PROTEIN"/>
    <property type="match status" value="1"/>
</dbReference>
<evidence type="ECO:0000313" key="6">
    <source>
        <dbReference type="EMBL" id="CAF4678503.1"/>
    </source>
</evidence>
<dbReference type="InterPro" id="IPR036875">
    <property type="entry name" value="Znf_CCHC_sf"/>
</dbReference>
<dbReference type="EMBL" id="CAJOBS010001032">
    <property type="protein sequence ID" value="CAF4678503.1"/>
    <property type="molecule type" value="Genomic_DNA"/>
</dbReference>
<dbReference type="PANTHER" id="PTHR33223">
    <property type="entry name" value="CCHC-TYPE DOMAIN-CONTAINING PROTEIN"/>
    <property type="match status" value="1"/>
</dbReference>
<keyword evidence="1" id="KW-0863">Zinc-finger</keyword>
<feature type="domain" description="Reverse transcriptase" evidence="4">
    <location>
        <begin position="1"/>
        <end position="182"/>
    </location>
</feature>
<dbReference type="GO" id="GO:0008270">
    <property type="term" value="F:zinc ion binding"/>
    <property type="evidence" value="ECO:0007669"/>
    <property type="project" value="UniProtKB-KW"/>
</dbReference>
<feature type="coiled-coil region" evidence="2">
    <location>
        <begin position="449"/>
        <end position="476"/>
    </location>
</feature>
<reference evidence="5" key="1">
    <citation type="submission" date="2021-02" db="EMBL/GenBank/DDBJ databases">
        <authorList>
            <person name="Nowell W R."/>
        </authorList>
    </citation>
    <scope>NUCLEOTIDE SEQUENCE</scope>
</reference>
<protein>
    <recommendedName>
        <fullName evidence="8">CCHC-type domain-containing protein</fullName>
    </recommendedName>
</protein>
<dbReference type="InterPro" id="IPR005162">
    <property type="entry name" value="Retrotrans_gag_dom"/>
</dbReference>
<dbReference type="AlphaFoldDB" id="A0A817UIX3"/>
<gene>
    <name evidence="5" type="ORF">KIK155_LOCUS1754</name>
    <name evidence="6" type="ORF">TOA249_LOCUS15712</name>
</gene>
<dbReference type="Proteomes" id="UP000663838">
    <property type="component" value="Unassembled WGS sequence"/>
</dbReference>
<evidence type="ECO:0000256" key="1">
    <source>
        <dbReference type="PROSITE-ProRule" id="PRU00047"/>
    </source>
</evidence>
<dbReference type="Pfam" id="PF03732">
    <property type="entry name" value="Retrotrans_gag"/>
    <property type="match status" value="1"/>
</dbReference>
<dbReference type="SMART" id="SM00343">
    <property type="entry name" value="ZnF_C2HC"/>
    <property type="match status" value="2"/>
</dbReference>